<feature type="region of interest" description="Disordered" evidence="1">
    <location>
        <begin position="36"/>
        <end position="66"/>
    </location>
</feature>
<evidence type="ECO:0000313" key="3">
    <source>
        <dbReference type="Proteomes" id="UP000249005"/>
    </source>
</evidence>
<gene>
    <name evidence="2" type="ORF">NCTC12151_00035</name>
</gene>
<sequence>MNIFIFSWLFFIGKNGHGLHVTATLFGALKSVNYTSSKERGERSSQDVCFGSGKHQDDAKSDTKGMTHRMWESAVRIA</sequence>
<dbReference type="Proteomes" id="UP000249005">
    <property type="component" value="Chromosome 1"/>
</dbReference>
<evidence type="ECO:0000256" key="1">
    <source>
        <dbReference type="SAM" id="MobiDB-lite"/>
    </source>
</evidence>
<evidence type="ECO:0000313" key="2">
    <source>
        <dbReference type="EMBL" id="SQI33919.1"/>
    </source>
</evidence>
<dbReference type="AlphaFoldDB" id="A0A2X4U5J7"/>
<feature type="compositionally biased region" description="Basic and acidic residues" evidence="1">
    <location>
        <begin position="54"/>
        <end position="66"/>
    </location>
</feature>
<keyword evidence="3" id="KW-1185">Reference proteome</keyword>
<protein>
    <submittedName>
        <fullName evidence="2">Uncharacterized protein</fullName>
    </submittedName>
</protein>
<dbReference type="KEGG" id="lri:NCTC12151_00035"/>
<proteinExistence type="predicted"/>
<name>A0A2X4U5J7_9GAMM</name>
<dbReference type="RefSeq" id="WP_111738751.1">
    <property type="nucleotide sequence ID" value="NZ_LR698987.1"/>
</dbReference>
<dbReference type="EMBL" id="LS483470">
    <property type="protein sequence ID" value="SQI33919.1"/>
    <property type="molecule type" value="Genomic_DNA"/>
</dbReference>
<organism evidence="2 3">
    <name type="scientific">Leminorella richardii</name>
    <dbReference type="NCBI Taxonomy" id="158841"/>
    <lineage>
        <taxon>Bacteria</taxon>
        <taxon>Pseudomonadati</taxon>
        <taxon>Pseudomonadota</taxon>
        <taxon>Gammaproteobacteria</taxon>
        <taxon>Enterobacterales</taxon>
        <taxon>Budviciaceae</taxon>
        <taxon>Leminorella</taxon>
    </lineage>
</organism>
<accession>A0A2X4U5J7</accession>
<reference evidence="2 3" key="1">
    <citation type="submission" date="2018-06" db="EMBL/GenBank/DDBJ databases">
        <authorList>
            <consortium name="Pathogen Informatics"/>
            <person name="Doyle S."/>
        </authorList>
    </citation>
    <scope>NUCLEOTIDE SEQUENCE [LARGE SCALE GENOMIC DNA]</scope>
    <source>
        <strain evidence="2 3">NCTC12151</strain>
    </source>
</reference>